<feature type="region of interest" description="Disordered" evidence="1">
    <location>
        <begin position="1"/>
        <end position="56"/>
    </location>
</feature>
<feature type="compositionally biased region" description="Low complexity" evidence="1">
    <location>
        <begin position="42"/>
        <end position="53"/>
    </location>
</feature>
<feature type="compositionally biased region" description="Basic and acidic residues" evidence="1">
    <location>
        <begin position="214"/>
        <end position="228"/>
    </location>
</feature>
<evidence type="ECO:0000313" key="2">
    <source>
        <dbReference type="EMBL" id="KZV91268.1"/>
    </source>
</evidence>
<reference evidence="2 3" key="1">
    <citation type="journal article" date="2016" name="Mol. Biol. Evol.">
        <title>Comparative Genomics of Early-Diverging Mushroom-Forming Fungi Provides Insights into the Origins of Lignocellulose Decay Capabilities.</title>
        <authorList>
            <person name="Nagy L.G."/>
            <person name="Riley R."/>
            <person name="Tritt A."/>
            <person name="Adam C."/>
            <person name="Daum C."/>
            <person name="Floudas D."/>
            <person name="Sun H."/>
            <person name="Yadav J.S."/>
            <person name="Pangilinan J."/>
            <person name="Larsson K.H."/>
            <person name="Matsuura K."/>
            <person name="Barry K."/>
            <person name="Labutti K."/>
            <person name="Kuo R."/>
            <person name="Ohm R.A."/>
            <person name="Bhattacharya S.S."/>
            <person name="Shirouzu T."/>
            <person name="Yoshinaga Y."/>
            <person name="Martin F.M."/>
            <person name="Grigoriev I.V."/>
            <person name="Hibbett D.S."/>
        </authorList>
    </citation>
    <scope>NUCLEOTIDE SEQUENCE [LARGE SCALE GENOMIC DNA]</scope>
    <source>
        <strain evidence="2 3">HHB12029</strain>
    </source>
</reference>
<dbReference type="Proteomes" id="UP000077266">
    <property type="component" value="Unassembled WGS sequence"/>
</dbReference>
<feature type="compositionally biased region" description="Low complexity" evidence="1">
    <location>
        <begin position="229"/>
        <end position="242"/>
    </location>
</feature>
<evidence type="ECO:0000256" key="1">
    <source>
        <dbReference type="SAM" id="MobiDB-lite"/>
    </source>
</evidence>
<accession>A0A165H0G3</accession>
<sequence length="242" mass="25249">MSYDSTAQNANPNNTQTPARHDDLPAPSGGGANTETAGGGDYPYVDGGDYPQPASIKPRFGLAAAGHVPGKENVNAEVPGQGVASDGPTGATAERLRGGSEYAYGAQAMQPQTHRKLHSESQPLPRPEETGAGIDFNAIPAQEAPPTHRIHSESEPLPPPGENAFNQSDRPLDVQPVREGGVALEGREGLPEGKATFVDKAVGKTQKVVGKMTKNWDMHERGELREAGGKAAAAGEARAPHD</sequence>
<name>A0A165H0G3_EXIGL</name>
<dbReference type="InParanoid" id="A0A165H0G3"/>
<keyword evidence="3" id="KW-1185">Reference proteome</keyword>
<dbReference type="OrthoDB" id="3210574at2759"/>
<organism evidence="2 3">
    <name type="scientific">Exidia glandulosa HHB12029</name>
    <dbReference type="NCBI Taxonomy" id="1314781"/>
    <lineage>
        <taxon>Eukaryota</taxon>
        <taxon>Fungi</taxon>
        <taxon>Dikarya</taxon>
        <taxon>Basidiomycota</taxon>
        <taxon>Agaricomycotina</taxon>
        <taxon>Agaricomycetes</taxon>
        <taxon>Auriculariales</taxon>
        <taxon>Exidiaceae</taxon>
        <taxon>Exidia</taxon>
    </lineage>
</organism>
<feature type="region of interest" description="Disordered" evidence="1">
    <location>
        <begin position="212"/>
        <end position="242"/>
    </location>
</feature>
<feature type="region of interest" description="Disordered" evidence="1">
    <location>
        <begin position="71"/>
        <end position="174"/>
    </location>
</feature>
<evidence type="ECO:0000313" key="3">
    <source>
        <dbReference type="Proteomes" id="UP000077266"/>
    </source>
</evidence>
<protein>
    <submittedName>
        <fullName evidence="2">Uncharacterized protein</fullName>
    </submittedName>
</protein>
<dbReference type="EMBL" id="KV426031">
    <property type="protein sequence ID" value="KZV91268.1"/>
    <property type="molecule type" value="Genomic_DNA"/>
</dbReference>
<feature type="compositionally biased region" description="Low complexity" evidence="1">
    <location>
        <begin position="1"/>
        <end position="18"/>
    </location>
</feature>
<dbReference type="AlphaFoldDB" id="A0A165H0G3"/>
<feature type="compositionally biased region" description="Gly residues" evidence="1">
    <location>
        <begin position="28"/>
        <end position="41"/>
    </location>
</feature>
<proteinExistence type="predicted"/>
<gene>
    <name evidence="2" type="ORF">EXIGLDRAFT_837229</name>
</gene>